<keyword evidence="2" id="KW-0472">Membrane</keyword>
<feature type="transmembrane region" description="Helical" evidence="2">
    <location>
        <begin position="6"/>
        <end position="26"/>
    </location>
</feature>
<dbReference type="EMBL" id="CP012333">
    <property type="protein sequence ID" value="AKV02923.1"/>
    <property type="molecule type" value="Genomic_DNA"/>
</dbReference>
<proteinExistence type="predicted"/>
<name>A0A0K1QB14_9BACT</name>
<evidence type="ECO:0000256" key="2">
    <source>
        <dbReference type="SAM" id="Phobius"/>
    </source>
</evidence>
<dbReference type="AlphaFoldDB" id="A0A0K1QB14"/>
<feature type="region of interest" description="Disordered" evidence="1">
    <location>
        <begin position="35"/>
        <end position="73"/>
    </location>
</feature>
<protein>
    <submittedName>
        <fullName evidence="3">Uncharacterized protein</fullName>
    </submittedName>
</protein>
<dbReference type="KEGG" id="llu:AKJ09_09586"/>
<dbReference type="STRING" id="1391654.AKJ09_09586"/>
<evidence type="ECO:0000313" key="4">
    <source>
        <dbReference type="Proteomes" id="UP000064967"/>
    </source>
</evidence>
<dbReference type="RefSeq" id="WP_146653777.1">
    <property type="nucleotide sequence ID" value="NZ_CP012333.1"/>
</dbReference>
<feature type="compositionally biased region" description="Basic and acidic residues" evidence="1">
    <location>
        <begin position="63"/>
        <end position="73"/>
    </location>
</feature>
<keyword evidence="2" id="KW-1133">Transmembrane helix</keyword>
<evidence type="ECO:0000313" key="3">
    <source>
        <dbReference type="EMBL" id="AKV02923.1"/>
    </source>
</evidence>
<accession>A0A0K1QB14</accession>
<organism evidence="3 4">
    <name type="scientific">Labilithrix luteola</name>
    <dbReference type="NCBI Taxonomy" id="1391654"/>
    <lineage>
        <taxon>Bacteria</taxon>
        <taxon>Pseudomonadati</taxon>
        <taxon>Myxococcota</taxon>
        <taxon>Polyangia</taxon>
        <taxon>Polyangiales</taxon>
        <taxon>Labilitrichaceae</taxon>
        <taxon>Labilithrix</taxon>
    </lineage>
</organism>
<dbReference type="Proteomes" id="UP000064967">
    <property type="component" value="Chromosome"/>
</dbReference>
<reference evidence="3 4" key="1">
    <citation type="submission" date="2015-08" db="EMBL/GenBank/DDBJ databases">
        <authorList>
            <person name="Babu N.S."/>
            <person name="Beckwith C.J."/>
            <person name="Beseler K.G."/>
            <person name="Brison A."/>
            <person name="Carone J.V."/>
            <person name="Caskin T.P."/>
            <person name="Diamond M."/>
            <person name="Durham M.E."/>
            <person name="Foxe J.M."/>
            <person name="Go M."/>
            <person name="Henderson B.A."/>
            <person name="Jones I.B."/>
            <person name="McGettigan J.A."/>
            <person name="Micheletti S.J."/>
            <person name="Nasrallah M.E."/>
            <person name="Ortiz D."/>
            <person name="Piller C.R."/>
            <person name="Privatt S.R."/>
            <person name="Schneider S.L."/>
            <person name="Sharp S."/>
            <person name="Smith T.C."/>
            <person name="Stanton J.D."/>
            <person name="Ullery H.E."/>
            <person name="Wilson R.J."/>
            <person name="Serrano M.G."/>
            <person name="Buck G."/>
            <person name="Lee V."/>
            <person name="Wang Y."/>
            <person name="Carvalho R."/>
            <person name="Voegtly L."/>
            <person name="Shi R."/>
            <person name="Duckworth R."/>
            <person name="Johnson A."/>
            <person name="Loviza R."/>
            <person name="Walstead R."/>
            <person name="Shah Z."/>
            <person name="Kiflezghi M."/>
            <person name="Wade K."/>
            <person name="Ball S.L."/>
            <person name="Bradley K.W."/>
            <person name="Asai D.J."/>
            <person name="Bowman C.A."/>
            <person name="Russell D.A."/>
            <person name="Pope W.H."/>
            <person name="Jacobs-Sera D."/>
            <person name="Hendrix R.W."/>
            <person name="Hatfull G.F."/>
        </authorList>
    </citation>
    <scope>NUCLEOTIDE SEQUENCE [LARGE SCALE GENOMIC DNA]</scope>
    <source>
        <strain evidence="3 4">DSM 27648</strain>
    </source>
</reference>
<keyword evidence="4" id="KW-1185">Reference proteome</keyword>
<keyword evidence="2" id="KW-0812">Transmembrane</keyword>
<gene>
    <name evidence="3" type="ORF">AKJ09_09586</name>
</gene>
<sequence>MPEANALIGVTAAVVVGLVIWVAIVLRTAKEPWARPLATSPGVPGADTLEVNAEPVVAESSESDAKGGDDSST</sequence>
<evidence type="ECO:0000256" key="1">
    <source>
        <dbReference type="SAM" id="MobiDB-lite"/>
    </source>
</evidence>